<evidence type="ECO:0000313" key="4">
    <source>
        <dbReference type="Proteomes" id="UP000324233"/>
    </source>
</evidence>
<sequence>MTSVSVPEPRPGPPTSKERPAGRRGHNEGATRGLRLLDASLVLLFLALTALLGVFPLKDADNYWHLRTGDLIRRTGSIPRVDFYTFTREGKAWIDLHWLFQVGMSWVNERGGVAGLILAKVLITTAAVALLITARRRSWPVWAMVLSWLPALVVLSGRMYVRPETLSLLYLSAYLAIVCRWDRRPILAWVLPLVQVAWVNSHGLFVLGPVVLAFGLIDALLRGRTLAPDPHRWWKTVGPAAAGVFLACLVNPYGLRGATYPLELARTMASPVFSERIAELTPIPLFIRRHGLTSVPLLIQLGTTAVGVLSFLIPLGWSLGRLVFSRRPGRTAAVEEKKGKRKRASSRKATAAPGDAEPDGWRLSPLRLMLFVAFTALSFQATRNSHQFAAVAGTITAWNFAEWGAAIRRARETARVEAEAAGLRPRLFTLAALLLMLLAVGSGRFYELLGEGRTIGWGEAPLWYPHEAAKLAGEDGMPARFLGFHIGHASLLEYYNSPERPGGAGRLAYTDPRLEVAGAELFDEYNQLGNRIASDGPGWEAQLERLGLPSLLVDHEFSSAQGSTLLASRRWKCVRFDPIAALYVHESYSDAVKGRVVDFGSRHFHPRAENEPHGTDELKALARAGRYYQMALAGRSASSIALGWLATDAARRLLASEPDSLDGWKTMGQVEIREPMGPPVARFRHHFDPVLDLPAVRATYALRRALEVGPEDFSGLYSLLRVYENRQMGEAMLPILDRLLSLSPINPTQMTTLAELGPMRDQVRRGLGGAPETQWKNVGDLERIVNTLLAQGRAETACQVLERAYPADKAPWEVVDRIASMRLHLGEPAEARRLWQVAVAVPSGSRREARVAAADLAEEKLDAARAGYERAVAADPRLFEARYGLAVLEQDAGRAAQALSQAEAAVGCAPDELSRNAARAIAEAVRPYAGQAPPAP</sequence>
<dbReference type="InterPro" id="IPR011990">
    <property type="entry name" value="TPR-like_helical_dom_sf"/>
</dbReference>
<gene>
    <name evidence="3" type="ORF">OJF2_54730</name>
</gene>
<dbReference type="OrthoDB" id="9786218at2"/>
<feature type="transmembrane region" description="Helical" evidence="2">
    <location>
        <begin position="297"/>
        <end position="320"/>
    </location>
</feature>
<feature type="region of interest" description="Disordered" evidence="1">
    <location>
        <begin position="1"/>
        <end position="29"/>
    </location>
</feature>
<evidence type="ECO:0000256" key="1">
    <source>
        <dbReference type="SAM" id="MobiDB-lite"/>
    </source>
</evidence>
<dbReference type="Proteomes" id="UP000324233">
    <property type="component" value="Chromosome"/>
</dbReference>
<keyword evidence="2" id="KW-0812">Transmembrane</keyword>
<keyword evidence="2" id="KW-0472">Membrane</keyword>
<feature type="transmembrane region" description="Helical" evidence="2">
    <location>
        <begin position="233"/>
        <end position="254"/>
    </location>
</feature>
<keyword evidence="2" id="KW-1133">Transmembrane helix</keyword>
<feature type="region of interest" description="Disordered" evidence="1">
    <location>
        <begin position="333"/>
        <end position="358"/>
    </location>
</feature>
<evidence type="ECO:0000313" key="3">
    <source>
        <dbReference type="EMBL" id="QEH36888.1"/>
    </source>
</evidence>
<feature type="transmembrane region" description="Helical" evidence="2">
    <location>
        <begin position="113"/>
        <end position="134"/>
    </location>
</feature>
<dbReference type="AlphaFoldDB" id="A0A5B9W8F1"/>
<name>A0A5B9W8F1_9BACT</name>
<feature type="transmembrane region" description="Helical" evidence="2">
    <location>
        <begin position="427"/>
        <end position="446"/>
    </location>
</feature>
<reference evidence="3 4" key="1">
    <citation type="submission" date="2019-08" db="EMBL/GenBank/DDBJ databases">
        <title>Deep-cultivation of Planctomycetes and their phenomic and genomic characterization uncovers novel biology.</title>
        <authorList>
            <person name="Wiegand S."/>
            <person name="Jogler M."/>
            <person name="Boedeker C."/>
            <person name="Pinto D."/>
            <person name="Vollmers J."/>
            <person name="Rivas-Marin E."/>
            <person name="Kohn T."/>
            <person name="Peeters S.H."/>
            <person name="Heuer A."/>
            <person name="Rast P."/>
            <person name="Oberbeckmann S."/>
            <person name="Bunk B."/>
            <person name="Jeske O."/>
            <person name="Meyerdierks A."/>
            <person name="Storesund J.E."/>
            <person name="Kallscheuer N."/>
            <person name="Luecker S."/>
            <person name="Lage O.M."/>
            <person name="Pohl T."/>
            <person name="Merkel B.J."/>
            <person name="Hornburger P."/>
            <person name="Mueller R.-W."/>
            <person name="Bruemmer F."/>
            <person name="Labrenz M."/>
            <person name="Spormann A.M."/>
            <person name="Op den Camp H."/>
            <person name="Overmann J."/>
            <person name="Amann R."/>
            <person name="Jetten M.S.M."/>
            <person name="Mascher T."/>
            <person name="Medema M.H."/>
            <person name="Devos D.P."/>
            <person name="Kaster A.-K."/>
            <person name="Ovreas L."/>
            <person name="Rohde M."/>
            <person name="Galperin M.Y."/>
            <person name="Jogler C."/>
        </authorList>
    </citation>
    <scope>NUCLEOTIDE SEQUENCE [LARGE SCALE GENOMIC DNA]</scope>
    <source>
        <strain evidence="3 4">OJF2</strain>
    </source>
</reference>
<feature type="compositionally biased region" description="Basic and acidic residues" evidence="1">
    <location>
        <begin position="16"/>
        <end position="29"/>
    </location>
</feature>
<dbReference type="Gene3D" id="1.25.40.10">
    <property type="entry name" value="Tetratricopeptide repeat domain"/>
    <property type="match status" value="1"/>
</dbReference>
<accession>A0A5B9W8F1</accession>
<feature type="transmembrane region" description="Helical" evidence="2">
    <location>
        <begin position="202"/>
        <end position="221"/>
    </location>
</feature>
<proteinExistence type="predicted"/>
<feature type="transmembrane region" description="Helical" evidence="2">
    <location>
        <begin position="141"/>
        <end position="161"/>
    </location>
</feature>
<dbReference type="SUPFAM" id="SSF48452">
    <property type="entry name" value="TPR-like"/>
    <property type="match status" value="1"/>
</dbReference>
<protein>
    <submittedName>
        <fullName evidence="3">Uncharacterized protein</fullName>
    </submittedName>
</protein>
<organism evidence="3 4">
    <name type="scientific">Aquisphaera giovannonii</name>
    <dbReference type="NCBI Taxonomy" id="406548"/>
    <lineage>
        <taxon>Bacteria</taxon>
        <taxon>Pseudomonadati</taxon>
        <taxon>Planctomycetota</taxon>
        <taxon>Planctomycetia</taxon>
        <taxon>Isosphaerales</taxon>
        <taxon>Isosphaeraceae</taxon>
        <taxon>Aquisphaera</taxon>
    </lineage>
</organism>
<dbReference type="RefSeq" id="WP_148596520.1">
    <property type="nucleotide sequence ID" value="NZ_CP042997.1"/>
</dbReference>
<dbReference type="EMBL" id="CP042997">
    <property type="protein sequence ID" value="QEH36888.1"/>
    <property type="molecule type" value="Genomic_DNA"/>
</dbReference>
<feature type="transmembrane region" description="Helical" evidence="2">
    <location>
        <begin position="36"/>
        <end position="57"/>
    </location>
</feature>
<dbReference type="KEGG" id="agv:OJF2_54730"/>
<evidence type="ECO:0000256" key="2">
    <source>
        <dbReference type="SAM" id="Phobius"/>
    </source>
</evidence>
<keyword evidence="4" id="KW-1185">Reference proteome</keyword>